<evidence type="ECO:0000256" key="2">
    <source>
        <dbReference type="SAM" id="Phobius"/>
    </source>
</evidence>
<sequence>MMDEPGLLPMLTIVSGSMRGTSFRLSPGSRVIGRVESADIVIDDLQVSRRHAAVRLAGGQVSLADMGSTNGTWLNDQRLNGVERLTDGDRIRVGGVELRFFDPSSAVTVPVNGFRVPPVAPAPPRPPSAALVGPTDAIVTDSAGRPHRVLLALGAGIAAAGGITGAYLMFQ</sequence>
<dbReference type="PROSITE" id="PS50006">
    <property type="entry name" value="FHA_DOMAIN"/>
    <property type="match status" value="1"/>
</dbReference>
<dbReference type="EMBL" id="WVUH01000018">
    <property type="protein sequence ID" value="MBO4205233.1"/>
    <property type="molecule type" value="Genomic_DNA"/>
</dbReference>
<keyword evidence="2" id="KW-0812">Transmembrane</keyword>
<keyword evidence="2" id="KW-1133">Transmembrane helix</keyword>
<keyword evidence="1" id="KW-0597">Phosphoprotein</keyword>
<proteinExistence type="predicted"/>
<dbReference type="PANTHER" id="PTHR23308">
    <property type="entry name" value="NUCLEAR INHIBITOR OF PROTEIN PHOSPHATASE-1"/>
    <property type="match status" value="1"/>
</dbReference>
<dbReference type="InterPro" id="IPR050923">
    <property type="entry name" value="Cell_Proc_Reg/RNA_Proc"/>
</dbReference>
<evidence type="ECO:0000256" key="1">
    <source>
        <dbReference type="ARBA" id="ARBA00022553"/>
    </source>
</evidence>
<dbReference type="RefSeq" id="WP_208811416.1">
    <property type="nucleotide sequence ID" value="NZ_WVUH01000018.1"/>
</dbReference>
<dbReference type="InterPro" id="IPR000253">
    <property type="entry name" value="FHA_dom"/>
</dbReference>
<gene>
    <name evidence="4" type="ORF">GSF22_04295</name>
</gene>
<keyword evidence="2" id="KW-0472">Membrane</keyword>
<accession>A0ABS3VLB3</accession>
<evidence type="ECO:0000313" key="5">
    <source>
        <dbReference type="Proteomes" id="UP000823521"/>
    </source>
</evidence>
<dbReference type="CDD" id="cd00060">
    <property type="entry name" value="FHA"/>
    <property type="match status" value="1"/>
</dbReference>
<reference evidence="4 5" key="1">
    <citation type="submission" date="2019-12" db="EMBL/GenBank/DDBJ databases">
        <title>Whole genome sequencing of endophytic Actinobacterium Micromonospora sp. MPMI6T.</title>
        <authorList>
            <person name="Evv R."/>
            <person name="Podile A.R."/>
        </authorList>
    </citation>
    <scope>NUCLEOTIDE SEQUENCE [LARGE SCALE GENOMIC DNA]</scope>
    <source>
        <strain evidence="4 5">MPMI6</strain>
    </source>
</reference>
<organism evidence="4 5">
    <name type="scientific">Micromonospora echinofusca</name>
    <dbReference type="NCBI Taxonomy" id="47858"/>
    <lineage>
        <taxon>Bacteria</taxon>
        <taxon>Bacillati</taxon>
        <taxon>Actinomycetota</taxon>
        <taxon>Actinomycetes</taxon>
        <taxon>Micromonosporales</taxon>
        <taxon>Micromonosporaceae</taxon>
        <taxon>Micromonospora</taxon>
    </lineage>
</organism>
<comment type="caution">
    <text evidence="4">The sequence shown here is derived from an EMBL/GenBank/DDBJ whole genome shotgun (WGS) entry which is preliminary data.</text>
</comment>
<dbReference type="Proteomes" id="UP000823521">
    <property type="component" value="Unassembled WGS sequence"/>
</dbReference>
<feature type="domain" description="FHA" evidence="3">
    <location>
        <begin position="30"/>
        <end position="79"/>
    </location>
</feature>
<dbReference type="SMART" id="SM00240">
    <property type="entry name" value="FHA"/>
    <property type="match status" value="1"/>
</dbReference>
<evidence type="ECO:0000313" key="4">
    <source>
        <dbReference type="EMBL" id="MBO4205233.1"/>
    </source>
</evidence>
<protein>
    <submittedName>
        <fullName evidence="4">FHA domain-containing protein</fullName>
    </submittedName>
</protein>
<name>A0ABS3VLB3_MICEH</name>
<dbReference type="InterPro" id="IPR008984">
    <property type="entry name" value="SMAD_FHA_dom_sf"/>
</dbReference>
<dbReference type="SUPFAM" id="SSF49879">
    <property type="entry name" value="SMAD/FHA domain"/>
    <property type="match status" value="1"/>
</dbReference>
<evidence type="ECO:0000259" key="3">
    <source>
        <dbReference type="PROSITE" id="PS50006"/>
    </source>
</evidence>
<feature type="transmembrane region" description="Helical" evidence="2">
    <location>
        <begin position="149"/>
        <end position="170"/>
    </location>
</feature>
<dbReference type="Pfam" id="PF00498">
    <property type="entry name" value="FHA"/>
    <property type="match status" value="1"/>
</dbReference>
<dbReference type="Gene3D" id="2.60.200.20">
    <property type="match status" value="1"/>
</dbReference>
<keyword evidence="5" id="KW-1185">Reference proteome</keyword>